<evidence type="ECO:0000256" key="2">
    <source>
        <dbReference type="SAM" id="Phobius"/>
    </source>
</evidence>
<proteinExistence type="predicted"/>
<keyword evidence="2" id="KW-1133">Transmembrane helix</keyword>
<feature type="compositionally biased region" description="Low complexity" evidence="1">
    <location>
        <begin position="160"/>
        <end position="185"/>
    </location>
</feature>
<sequence>QNVSARRDAVLINSIGSYLSLQPCNSNRSSKPLTMLSSITCIFMSSILAYTYATFVETNSIEFIPKSSLEIPPNVCTVESVSLSRIRSELECLTKCPKGEAQYCIAISYNKQNEECRVITAESVVAYSMNAAPGVTLASDSEWKMWVAGDIDKFLHMDTTTTNKPETTTNEPGTTTNKPETTTNEPETRTNEPDETTTNEPETTTNEPDETTTNESDETTTNEPETTSFSGTTIE</sequence>
<evidence type="ECO:0000313" key="3">
    <source>
        <dbReference type="Proteomes" id="UP000095280"/>
    </source>
</evidence>
<reference evidence="4" key="1">
    <citation type="submission" date="2016-11" db="UniProtKB">
        <authorList>
            <consortium name="WormBaseParasite"/>
        </authorList>
    </citation>
    <scope>IDENTIFICATION</scope>
</reference>
<dbReference type="WBParaSite" id="maker-uti_cns_0009092-snap-gene-0.6-mRNA-1">
    <property type="protein sequence ID" value="maker-uti_cns_0009092-snap-gene-0.6-mRNA-1"/>
    <property type="gene ID" value="maker-uti_cns_0009092-snap-gene-0.6"/>
</dbReference>
<keyword evidence="2" id="KW-0472">Membrane</keyword>
<evidence type="ECO:0000256" key="1">
    <source>
        <dbReference type="SAM" id="MobiDB-lite"/>
    </source>
</evidence>
<feature type="compositionally biased region" description="Acidic residues" evidence="1">
    <location>
        <begin position="207"/>
        <end position="220"/>
    </location>
</feature>
<keyword evidence="3" id="KW-1185">Reference proteome</keyword>
<dbReference type="Proteomes" id="UP000095280">
    <property type="component" value="Unplaced"/>
</dbReference>
<protein>
    <submittedName>
        <fullName evidence="4">Apple domain-containing protein</fullName>
    </submittedName>
</protein>
<evidence type="ECO:0000313" key="4">
    <source>
        <dbReference type="WBParaSite" id="maker-uti_cns_0009092-snap-gene-0.6-mRNA-1"/>
    </source>
</evidence>
<feature type="compositionally biased region" description="Low complexity" evidence="1">
    <location>
        <begin position="196"/>
        <end position="206"/>
    </location>
</feature>
<dbReference type="AlphaFoldDB" id="A0A1I8I1S5"/>
<name>A0A1I8I1S5_9PLAT</name>
<feature type="transmembrane region" description="Helical" evidence="2">
    <location>
        <begin position="33"/>
        <end position="53"/>
    </location>
</feature>
<keyword evidence="2" id="KW-0812">Transmembrane</keyword>
<feature type="region of interest" description="Disordered" evidence="1">
    <location>
        <begin position="160"/>
        <end position="235"/>
    </location>
</feature>
<organism evidence="3 4">
    <name type="scientific">Macrostomum lignano</name>
    <dbReference type="NCBI Taxonomy" id="282301"/>
    <lineage>
        <taxon>Eukaryota</taxon>
        <taxon>Metazoa</taxon>
        <taxon>Spiralia</taxon>
        <taxon>Lophotrochozoa</taxon>
        <taxon>Platyhelminthes</taxon>
        <taxon>Rhabditophora</taxon>
        <taxon>Macrostomorpha</taxon>
        <taxon>Macrostomida</taxon>
        <taxon>Macrostomidae</taxon>
        <taxon>Macrostomum</taxon>
    </lineage>
</organism>
<accession>A0A1I8I1S5</accession>